<sequence>MKRMSPEKVVSILSSYGEDITLEEAETLLDFLYELASIALRQSLFKRKEAQGN</sequence>
<evidence type="ECO:0008006" key="3">
    <source>
        <dbReference type="Google" id="ProtNLM"/>
    </source>
</evidence>
<dbReference type="AlphaFoldDB" id="A0A926JUQ1"/>
<proteinExistence type="predicted"/>
<evidence type="ECO:0000313" key="1">
    <source>
        <dbReference type="EMBL" id="MBC9797577.1"/>
    </source>
</evidence>
<keyword evidence="2" id="KW-1185">Reference proteome</keyword>
<gene>
    <name evidence="1" type="ORF">IBL28_16500</name>
</gene>
<dbReference type="RefSeq" id="WP_187966710.1">
    <property type="nucleotide sequence ID" value="NZ_JACVDC010000064.1"/>
</dbReference>
<name>A0A926JUQ1_9FLAO</name>
<protein>
    <recommendedName>
        <fullName evidence="3">DUF2624 family protein</fullName>
    </recommendedName>
</protein>
<accession>A0A926JUQ1</accession>
<evidence type="ECO:0000313" key="2">
    <source>
        <dbReference type="Proteomes" id="UP000653730"/>
    </source>
</evidence>
<dbReference type="EMBL" id="JACVDC010000064">
    <property type="protein sequence ID" value="MBC9797577.1"/>
    <property type="molecule type" value="Genomic_DNA"/>
</dbReference>
<comment type="caution">
    <text evidence="1">The sequence shown here is derived from an EMBL/GenBank/DDBJ whole genome shotgun (WGS) entry which is preliminary data.</text>
</comment>
<reference evidence="1 2" key="1">
    <citation type="submission" date="2020-09" db="EMBL/GenBank/DDBJ databases">
        <title>Sinomicrobium weinanense sp. nov., a halophilic bacteria isolated from saline-alkali soil.</title>
        <authorList>
            <person name="Wu P."/>
            <person name="Ren H."/>
            <person name="Mei Y."/>
            <person name="Liang Y."/>
            <person name="Chen Z."/>
        </authorList>
    </citation>
    <scope>NUCLEOTIDE SEQUENCE [LARGE SCALE GENOMIC DNA]</scope>
    <source>
        <strain evidence="1 2">FJxs</strain>
    </source>
</reference>
<organism evidence="1 2">
    <name type="scientific">Sinomicrobium weinanense</name>
    <dbReference type="NCBI Taxonomy" id="2842200"/>
    <lineage>
        <taxon>Bacteria</taxon>
        <taxon>Pseudomonadati</taxon>
        <taxon>Bacteroidota</taxon>
        <taxon>Flavobacteriia</taxon>
        <taxon>Flavobacteriales</taxon>
        <taxon>Flavobacteriaceae</taxon>
        <taxon>Sinomicrobium</taxon>
    </lineage>
</organism>
<dbReference type="Proteomes" id="UP000653730">
    <property type="component" value="Unassembled WGS sequence"/>
</dbReference>